<dbReference type="Proteomes" id="UP001155660">
    <property type="component" value="Chromosome B25"/>
</dbReference>
<name>A0A9R0AS36_CYPCA</name>
<sequence length="113" mass="12499">MVLTEWQSDTRGTRSYYFQGQIITASLTNIMSSGSTFSPIHSVRDETKTPERFDYYDLYLGYSVAAGHFNKDSITDYVVGVPNDLHTAGSVKIINGATEPLQIMKAISGIQVI</sequence>
<reference evidence="2" key="1">
    <citation type="submission" date="2025-08" db="UniProtKB">
        <authorList>
            <consortium name="RefSeq"/>
        </authorList>
    </citation>
    <scope>IDENTIFICATION</scope>
    <source>
        <tissue evidence="2">Muscle</tissue>
    </source>
</reference>
<dbReference type="PROSITE" id="PS51470">
    <property type="entry name" value="FG_GAP"/>
    <property type="match status" value="1"/>
</dbReference>
<dbReference type="RefSeq" id="XP_042608738.1">
    <property type="nucleotide sequence ID" value="XM_042752804.1"/>
</dbReference>
<dbReference type="GeneID" id="122142378"/>
<organism evidence="2">
    <name type="scientific">Cyprinus carpio</name>
    <name type="common">Common carp</name>
    <dbReference type="NCBI Taxonomy" id="7962"/>
    <lineage>
        <taxon>Eukaryota</taxon>
        <taxon>Metazoa</taxon>
        <taxon>Chordata</taxon>
        <taxon>Craniata</taxon>
        <taxon>Vertebrata</taxon>
        <taxon>Euteleostomi</taxon>
        <taxon>Actinopterygii</taxon>
        <taxon>Neopterygii</taxon>
        <taxon>Teleostei</taxon>
        <taxon>Ostariophysi</taxon>
        <taxon>Cypriniformes</taxon>
        <taxon>Cyprinidae</taxon>
        <taxon>Cyprininae</taxon>
        <taxon>Cyprinus</taxon>
    </lineage>
</organism>
<dbReference type="InterPro" id="IPR013519">
    <property type="entry name" value="Int_alpha_beta-p"/>
</dbReference>
<gene>
    <name evidence="2" type="primary">LOC122142378</name>
</gene>
<evidence type="ECO:0000313" key="2">
    <source>
        <dbReference type="RefSeq" id="XP_042608738.1"/>
    </source>
</evidence>
<proteinExistence type="predicted"/>
<dbReference type="SMART" id="SM00191">
    <property type="entry name" value="Int_alpha"/>
    <property type="match status" value="1"/>
</dbReference>
<dbReference type="KEGG" id="ccar:122142378"/>
<dbReference type="AlphaFoldDB" id="A0A9R0AS36"/>
<dbReference type="OrthoDB" id="5317514at2759"/>
<protein>
    <submittedName>
        <fullName evidence="2">Integrin alpha-8-like</fullName>
    </submittedName>
</protein>
<feature type="repeat" description="FG-GAP" evidence="1">
    <location>
        <begin position="46"/>
        <end position="103"/>
    </location>
</feature>
<evidence type="ECO:0000256" key="1">
    <source>
        <dbReference type="PROSITE-ProRule" id="PRU00803"/>
    </source>
</evidence>
<accession>A0A9R0AS36</accession>